<dbReference type="EMBL" id="CADCUU010000002">
    <property type="protein sequence ID" value="CAA9382724.1"/>
    <property type="molecule type" value="Genomic_DNA"/>
</dbReference>
<protein>
    <submittedName>
        <fullName evidence="2">LSU ribosomal protein L31p @ LSU ribosomal protein L31p, zinc-independent</fullName>
    </submittedName>
</protein>
<keyword evidence="2" id="KW-0687">Ribonucleoprotein</keyword>
<feature type="region of interest" description="Disordered" evidence="1">
    <location>
        <begin position="1"/>
        <end position="73"/>
    </location>
</feature>
<keyword evidence="2" id="KW-0689">Ribosomal protein</keyword>
<reference evidence="2" key="1">
    <citation type="submission" date="2020-02" db="EMBL/GenBank/DDBJ databases">
        <authorList>
            <person name="Meier V. D."/>
        </authorList>
    </citation>
    <scope>NUCLEOTIDE SEQUENCE</scope>
    <source>
        <strain evidence="2">AVDCRST_MAG15</strain>
    </source>
</reference>
<feature type="compositionally biased region" description="Basic and acidic residues" evidence="1">
    <location>
        <begin position="19"/>
        <end position="40"/>
    </location>
</feature>
<dbReference type="GO" id="GO:0005840">
    <property type="term" value="C:ribosome"/>
    <property type="evidence" value="ECO:0007669"/>
    <property type="project" value="UniProtKB-KW"/>
</dbReference>
<feature type="non-terminal residue" evidence="2">
    <location>
        <position position="73"/>
    </location>
</feature>
<organism evidence="2">
    <name type="scientific">uncultured Rubellimicrobium sp</name>
    <dbReference type="NCBI Taxonomy" id="543078"/>
    <lineage>
        <taxon>Bacteria</taxon>
        <taxon>Pseudomonadati</taxon>
        <taxon>Pseudomonadota</taxon>
        <taxon>Alphaproteobacteria</taxon>
        <taxon>Rhodobacterales</taxon>
        <taxon>Roseobacteraceae</taxon>
        <taxon>Rubellimicrobium</taxon>
        <taxon>environmental samples</taxon>
    </lineage>
</organism>
<accession>A0A6J4NE76</accession>
<gene>
    <name evidence="2" type="ORF">AVDCRST_MAG15-125</name>
</gene>
<feature type="compositionally biased region" description="Basic residues" evidence="1">
    <location>
        <begin position="1"/>
        <end position="18"/>
    </location>
</feature>
<evidence type="ECO:0000256" key="1">
    <source>
        <dbReference type="SAM" id="MobiDB-lite"/>
    </source>
</evidence>
<sequence length="73" mass="8621">EVRHPSRIPSHRRAHDRWHRGPDEDHLGQGRRHDEPRDRPAVAPGLDRRRHAHPRHRGPRLQVQEQVRGPGLL</sequence>
<proteinExistence type="predicted"/>
<dbReference type="AlphaFoldDB" id="A0A6J4NE76"/>
<name>A0A6J4NE76_9RHOB</name>
<feature type="compositionally biased region" description="Basic residues" evidence="1">
    <location>
        <begin position="48"/>
        <end position="59"/>
    </location>
</feature>
<feature type="non-terminal residue" evidence="2">
    <location>
        <position position="1"/>
    </location>
</feature>
<evidence type="ECO:0000313" key="2">
    <source>
        <dbReference type="EMBL" id="CAA9382724.1"/>
    </source>
</evidence>